<evidence type="ECO:0000313" key="1">
    <source>
        <dbReference type="EMBL" id="RBP37716.1"/>
    </source>
</evidence>
<evidence type="ECO:0000313" key="2">
    <source>
        <dbReference type="Proteomes" id="UP000253426"/>
    </source>
</evidence>
<sequence length="185" mass="20338">MKQPENAPESISGSLLLAAPSLRDPNFFHTVLLLAAHNSEDGAFGYILNRPLDKQVSDLLEDRDLGPLADVPVFLGGPVGTNKLSFAALDWNNKKRALQVQTHLSTEQAIKELKKGRIVRGFVGYSGWSEGQLENELEQHSWIACKPDKSVLTTPEAGELWTTILADLGPYYNLLARMPADPSMN</sequence>
<dbReference type="PANTHER" id="PTHR31984:SF17">
    <property type="entry name" value="TRANSCRIPTIONAL REGULATOR"/>
    <property type="match status" value="1"/>
</dbReference>
<dbReference type="Proteomes" id="UP000253426">
    <property type="component" value="Unassembled WGS sequence"/>
</dbReference>
<accession>A0A366H826</accession>
<dbReference type="RefSeq" id="WP_113961413.1">
    <property type="nucleotide sequence ID" value="NZ_QNRR01000013.1"/>
</dbReference>
<dbReference type="Gene3D" id="3.40.1740.10">
    <property type="entry name" value="VC0467-like"/>
    <property type="match status" value="1"/>
</dbReference>
<gene>
    <name evidence="1" type="ORF">DES53_11398</name>
</gene>
<dbReference type="EMBL" id="QNRR01000013">
    <property type="protein sequence ID" value="RBP37716.1"/>
    <property type="molecule type" value="Genomic_DNA"/>
</dbReference>
<dbReference type="OrthoDB" id="9807486at2"/>
<dbReference type="InterPro" id="IPR003774">
    <property type="entry name" value="AlgH-like"/>
</dbReference>
<protein>
    <submittedName>
        <fullName evidence="1">Putative transcriptional regulator</fullName>
    </submittedName>
</protein>
<dbReference type="PANTHER" id="PTHR31984">
    <property type="entry name" value="TRANSPORTER, PUTATIVE (DUF179)-RELATED"/>
    <property type="match status" value="1"/>
</dbReference>
<dbReference type="AlphaFoldDB" id="A0A366H826"/>
<dbReference type="Pfam" id="PF02622">
    <property type="entry name" value="DUF179"/>
    <property type="match status" value="1"/>
</dbReference>
<dbReference type="SUPFAM" id="SSF143456">
    <property type="entry name" value="VC0467-like"/>
    <property type="match status" value="1"/>
</dbReference>
<keyword evidence="2" id="KW-1185">Reference proteome</keyword>
<name>A0A366H826_9BACT</name>
<reference evidence="1 2" key="1">
    <citation type="submission" date="2018-06" db="EMBL/GenBank/DDBJ databases">
        <title>Genomic Encyclopedia of Type Strains, Phase IV (KMG-IV): sequencing the most valuable type-strain genomes for metagenomic binning, comparative biology and taxonomic classification.</title>
        <authorList>
            <person name="Goeker M."/>
        </authorList>
    </citation>
    <scope>NUCLEOTIDE SEQUENCE [LARGE SCALE GENOMIC DNA]</scope>
    <source>
        <strain evidence="1 2">DSM 25532</strain>
    </source>
</reference>
<organism evidence="1 2">
    <name type="scientific">Roseimicrobium gellanilyticum</name>
    <dbReference type="NCBI Taxonomy" id="748857"/>
    <lineage>
        <taxon>Bacteria</taxon>
        <taxon>Pseudomonadati</taxon>
        <taxon>Verrucomicrobiota</taxon>
        <taxon>Verrucomicrobiia</taxon>
        <taxon>Verrucomicrobiales</taxon>
        <taxon>Verrucomicrobiaceae</taxon>
        <taxon>Roseimicrobium</taxon>
    </lineage>
</organism>
<comment type="caution">
    <text evidence="1">The sequence shown here is derived from an EMBL/GenBank/DDBJ whole genome shotgun (WGS) entry which is preliminary data.</text>
</comment>
<proteinExistence type="predicted"/>